<dbReference type="InterPro" id="IPR036390">
    <property type="entry name" value="WH_DNA-bd_sf"/>
</dbReference>
<comment type="caution">
    <text evidence="5">The sequence shown here is derived from an EMBL/GenBank/DDBJ whole genome shotgun (WGS) entry which is preliminary data.</text>
</comment>
<dbReference type="Gene3D" id="1.10.10.10">
    <property type="entry name" value="Winged helix-like DNA-binding domain superfamily/Winged helix DNA-binding domain"/>
    <property type="match status" value="1"/>
</dbReference>
<dbReference type="GO" id="GO:0043200">
    <property type="term" value="P:response to amino acid"/>
    <property type="evidence" value="ECO:0007669"/>
    <property type="project" value="TreeGrafter"/>
</dbReference>
<dbReference type="OrthoDB" id="66249at2"/>
<organism evidence="5 6">
    <name type="scientific">Ruminococcus albus SY3</name>
    <dbReference type="NCBI Taxonomy" id="1341156"/>
    <lineage>
        <taxon>Bacteria</taxon>
        <taxon>Bacillati</taxon>
        <taxon>Bacillota</taxon>
        <taxon>Clostridia</taxon>
        <taxon>Eubacteriales</taxon>
        <taxon>Oscillospiraceae</taxon>
        <taxon>Ruminococcus</taxon>
    </lineage>
</organism>
<dbReference type="SUPFAM" id="SSF46785">
    <property type="entry name" value="Winged helix' DNA-binding domain"/>
    <property type="match status" value="1"/>
</dbReference>
<proteinExistence type="predicted"/>
<evidence type="ECO:0000313" key="5">
    <source>
        <dbReference type="EMBL" id="EXM37892.1"/>
    </source>
</evidence>
<keyword evidence="1" id="KW-0805">Transcription regulation</keyword>
<dbReference type="SMART" id="SM00344">
    <property type="entry name" value="HTH_ASNC"/>
    <property type="match status" value="1"/>
</dbReference>
<name>A0A011UXF6_RUMAL</name>
<accession>A0A011UXF6</accession>
<dbReference type="EMBL" id="JEOB01000004">
    <property type="protein sequence ID" value="EXM37892.1"/>
    <property type="molecule type" value="Genomic_DNA"/>
</dbReference>
<dbReference type="InterPro" id="IPR036388">
    <property type="entry name" value="WH-like_DNA-bd_sf"/>
</dbReference>
<dbReference type="PANTHER" id="PTHR30154:SF34">
    <property type="entry name" value="TRANSCRIPTIONAL REGULATOR AZLB"/>
    <property type="match status" value="1"/>
</dbReference>
<dbReference type="InterPro" id="IPR019888">
    <property type="entry name" value="Tscrpt_reg_AsnC-like"/>
</dbReference>
<dbReference type="Pfam" id="PF13412">
    <property type="entry name" value="HTH_24"/>
    <property type="match status" value="1"/>
</dbReference>
<dbReference type="InterPro" id="IPR011008">
    <property type="entry name" value="Dimeric_a/b-barrel"/>
</dbReference>
<dbReference type="Proteomes" id="UP000021369">
    <property type="component" value="Unassembled WGS sequence"/>
</dbReference>
<keyword evidence="2" id="KW-0238">DNA-binding</keyword>
<dbReference type="PROSITE" id="PS50956">
    <property type="entry name" value="HTH_ASNC_2"/>
    <property type="match status" value="1"/>
</dbReference>
<dbReference type="Gene3D" id="3.30.70.920">
    <property type="match status" value="1"/>
</dbReference>
<evidence type="ECO:0000313" key="6">
    <source>
        <dbReference type="Proteomes" id="UP000021369"/>
    </source>
</evidence>
<dbReference type="PATRIC" id="fig|1341156.4.peg.2882"/>
<reference evidence="5 6" key="1">
    <citation type="submission" date="2013-06" db="EMBL/GenBank/DDBJ databases">
        <title>Rumen cellulosomics: divergent fiber-degrading strategies revealed by comparative genome-wide analysis of six Ruminococcal strains.</title>
        <authorList>
            <person name="Dassa B."/>
            <person name="Borovok I."/>
            <person name="Lamed R."/>
            <person name="Flint H."/>
            <person name="Yeoman C.J."/>
            <person name="White B."/>
            <person name="Bayer E.A."/>
        </authorList>
    </citation>
    <scope>NUCLEOTIDE SEQUENCE [LARGE SCALE GENOMIC DNA]</scope>
    <source>
        <strain evidence="5 6">SY3</strain>
    </source>
</reference>
<dbReference type="AlphaFoldDB" id="A0A011UXF6"/>
<dbReference type="GO" id="GO:0005829">
    <property type="term" value="C:cytosol"/>
    <property type="evidence" value="ECO:0007669"/>
    <property type="project" value="TreeGrafter"/>
</dbReference>
<evidence type="ECO:0000256" key="1">
    <source>
        <dbReference type="ARBA" id="ARBA00023015"/>
    </source>
</evidence>
<gene>
    <name evidence="5" type="ORF">RASY3_16415</name>
</gene>
<evidence type="ECO:0000259" key="4">
    <source>
        <dbReference type="PROSITE" id="PS50956"/>
    </source>
</evidence>
<sequence>MEKLLKLLKSNARLTNAELAVMLGKTEGEVAADIEKLEKDGIITGYTAIVDEAVYDPNSVTALIELKVTPQSQSGYDDIAKSIAAYEQVESVRLMSGAYDILVSVTGTNIREVSRFVAENLAAIDAVQSTATHFLLRSYKVNGISVTADEKDERGLMFP</sequence>
<dbReference type="InterPro" id="IPR019887">
    <property type="entry name" value="Tscrpt_reg_AsnC/Lrp_C"/>
</dbReference>
<dbReference type="Pfam" id="PF01037">
    <property type="entry name" value="AsnC_trans_reg"/>
    <property type="match status" value="1"/>
</dbReference>
<dbReference type="RefSeq" id="WP_024856616.1">
    <property type="nucleotide sequence ID" value="NZ_JEOB01000004.1"/>
</dbReference>
<feature type="domain" description="HTH asnC-type" evidence="4">
    <location>
        <begin position="1"/>
        <end position="77"/>
    </location>
</feature>
<evidence type="ECO:0000256" key="3">
    <source>
        <dbReference type="ARBA" id="ARBA00023163"/>
    </source>
</evidence>
<keyword evidence="6" id="KW-1185">Reference proteome</keyword>
<evidence type="ECO:0000256" key="2">
    <source>
        <dbReference type="ARBA" id="ARBA00023125"/>
    </source>
</evidence>
<dbReference type="GO" id="GO:0043565">
    <property type="term" value="F:sequence-specific DNA binding"/>
    <property type="evidence" value="ECO:0007669"/>
    <property type="project" value="InterPro"/>
</dbReference>
<keyword evidence="3" id="KW-0804">Transcription</keyword>
<dbReference type="InterPro" id="IPR000485">
    <property type="entry name" value="AsnC-type_HTH_dom"/>
</dbReference>
<protein>
    <submittedName>
        <fullName evidence="5">AsnC family transcriptional regulator</fullName>
    </submittedName>
</protein>
<dbReference type="SUPFAM" id="SSF54909">
    <property type="entry name" value="Dimeric alpha+beta barrel"/>
    <property type="match status" value="1"/>
</dbReference>
<dbReference type="PANTHER" id="PTHR30154">
    <property type="entry name" value="LEUCINE-RESPONSIVE REGULATORY PROTEIN"/>
    <property type="match status" value="1"/>
</dbReference>